<reference evidence="6 7" key="1">
    <citation type="journal article" date="2011" name="Proc. Natl. Acad. Sci. U.S.A.">
        <title>Evolutionary erosion of yeast sex chromosomes by mating-type switching accidents.</title>
        <authorList>
            <person name="Gordon J.L."/>
            <person name="Armisen D."/>
            <person name="Proux-Wera E."/>
            <person name="Oheigeartaigh S.S."/>
            <person name="Byrne K.P."/>
            <person name="Wolfe K.H."/>
        </authorList>
    </citation>
    <scope>NUCLEOTIDE SEQUENCE [LARGE SCALE GENOMIC DNA]</scope>
    <source>
        <strain evidence="7">ATCC 24235 / CBS 4417 / NBRC 1672 / NRRL Y-8282 / UCD 70-5</strain>
    </source>
</reference>
<dbReference type="OrthoDB" id="4070541at2759"/>
<evidence type="ECO:0000259" key="5">
    <source>
        <dbReference type="Pfam" id="PF11488"/>
    </source>
</evidence>
<organism evidence="6 7">
    <name type="scientific">Tetrapisispora phaffii (strain ATCC 24235 / CBS 4417 / NBRC 1672 / NRRL Y-8282 / UCD 70-5)</name>
    <name type="common">Yeast</name>
    <name type="synonym">Fabospora phaffii</name>
    <dbReference type="NCBI Taxonomy" id="1071381"/>
    <lineage>
        <taxon>Eukaryota</taxon>
        <taxon>Fungi</taxon>
        <taxon>Dikarya</taxon>
        <taxon>Ascomycota</taxon>
        <taxon>Saccharomycotina</taxon>
        <taxon>Saccharomycetes</taxon>
        <taxon>Saccharomycetales</taxon>
        <taxon>Saccharomycetaceae</taxon>
        <taxon>Tetrapisispora</taxon>
    </lineage>
</organism>
<keyword evidence="2" id="KW-0156">Chromatin regulator</keyword>
<evidence type="ECO:0000256" key="2">
    <source>
        <dbReference type="ARBA" id="ARBA00022853"/>
    </source>
</evidence>
<dbReference type="AlphaFoldDB" id="G8BRE2"/>
<dbReference type="HOGENOM" id="CLU_894811_0_0_1"/>
<feature type="compositionally biased region" description="Low complexity" evidence="4">
    <location>
        <begin position="13"/>
        <end position="31"/>
    </location>
</feature>
<evidence type="ECO:0000256" key="1">
    <source>
        <dbReference type="ARBA" id="ARBA00004123"/>
    </source>
</evidence>
<dbReference type="Pfam" id="PF11488">
    <property type="entry name" value="Lge1"/>
    <property type="match status" value="1"/>
</dbReference>
<dbReference type="KEGG" id="tpf:TPHA_0C01620"/>
<feature type="compositionally biased region" description="Low complexity" evidence="4">
    <location>
        <begin position="51"/>
        <end position="65"/>
    </location>
</feature>
<dbReference type="GeneID" id="11535311"/>
<keyword evidence="3" id="KW-0539">Nucleus</keyword>
<gene>
    <name evidence="6" type="primary">TPHA0C01620</name>
    <name evidence="6" type="ordered locus">TPHA_0C01620</name>
</gene>
<dbReference type="InterPro" id="IPR021581">
    <property type="entry name" value="Tscrpt_reg_Lge1"/>
</dbReference>
<evidence type="ECO:0000313" key="6">
    <source>
        <dbReference type="EMBL" id="CCE62318.1"/>
    </source>
</evidence>
<feature type="region of interest" description="Disordered" evidence="4">
    <location>
        <begin position="1"/>
        <end position="76"/>
    </location>
</feature>
<feature type="compositionally biased region" description="Low complexity" evidence="4">
    <location>
        <begin position="194"/>
        <end position="205"/>
    </location>
</feature>
<evidence type="ECO:0000313" key="7">
    <source>
        <dbReference type="Proteomes" id="UP000005666"/>
    </source>
</evidence>
<dbReference type="STRING" id="1071381.G8BRE2"/>
<dbReference type="eggNOG" id="ENOG502SA4A">
    <property type="taxonomic scope" value="Eukaryota"/>
</dbReference>
<dbReference type="EMBL" id="HE612858">
    <property type="protein sequence ID" value="CCE62318.1"/>
    <property type="molecule type" value="Genomic_DNA"/>
</dbReference>
<dbReference type="GO" id="GO:0006325">
    <property type="term" value="P:chromatin organization"/>
    <property type="evidence" value="ECO:0007669"/>
    <property type="project" value="UniProtKB-KW"/>
</dbReference>
<dbReference type="GO" id="GO:0005634">
    <property type="term" value="C:nucleus"/>
    <property type="evidence" value="ECO:0007669"/>
    <property type="project" value="UniProtKB-SubCell"/>
</dbReference>
<evidence type="ECO:0000256" key="4">
    <source>
        <dbReference type="SAM" id="MobiDB-lite"/>
    </source>
</evidence>
<keyword evidence="7" id="KW-1185">Reference proteome</keyword>
<proteinExistence type="predicted"/>
<feature type="compositionally biased region" description="Polar residues" evidence="4">
    <location>
        <begin position="212"/>
        <end position="221"/>
    </location>
</feature>
<accession>G8BRE2</accession>
<feature type="region of interest" description="Disordered" evidence="4">
    <location>
        <begin position="189"/>
        <end position="222"/>
    </location>
</feature>
<feature type="domain" description="Transcription regulator LGE1 helical region" evidence="5">
    <location>
        <begin position="238"/>
        <end position="309"/>
    </location>
</feature>
<sequence length="311" mass="35645">MSGSRYNKYPDQSTSSVNSSRGSAAGSSSAGNTHPNKHKYDNSNAYNSRFNSGYNSGRYNNNYNSRNEEGVDNSPAHAKTAGNGIYYNKNKPHYHNSNNYYTNASHTYYTNNNYNSANKYYNQNRKQHQYNNGGYYSNYKSYKSTANNEYHDLANRGITGDDVYEDHLQDTSINNSMGESGYHAKVDTRVHTNSPSYPSRTSTPYQQRHHTQNSSEQTNYNDNEDLKLNKETFTSDISPFYYLTNLNEDKKNADDIKKVFIDNDNIDKSLQAIKYKILKTELEYDLLNTQGERDALNVQLTQENLDSILLM</sequence>
<protein>
    <recommendedName>
        <fullName evidence="5">Transcription regulator LGE1 helical region domain-containing protein</fullName>
    </recommendedName>
</protein>
<dbReference type="CDD" id="cd22897">
    <property type="entry name" value="Lge1"/>
    <property type="match status" value="1"/>
</dbReference>
<comment type="subcellular location">
    <subcellularLocation>
        <location evidence="1">Nucleus</location>
    </subcellularLocation>
</comment>
<name>G8BRE2_TETPH</name>
<dbReference type="RefSeq" id="XP_003684752.1">
    <property type="nucleotide sequence ID" value="XM_003684704.1"/>
</dbReference>
<evidence type="ECO:0000256" key="3">
    <source>
        <dbReference type="ARBA" id="ARBA00023242"/>
    </source>
</evidence>
<dbReference type="Proteomes" id="UP000005666">
    <property type="component" value="Chromosome 3"/>
</dbReference>